<feature type="compositionally biased region" description="Low complexity" evidence="1">
    <location>
        <begin position="61"/>
        <end position="81"/>
    </location>
</feature>
<sequence length="371" mass="39617">MITSIPRRVVTTTQTDATKPLATEAPATPPAPAPYFQDGLEAARPSPVNLTGLGTKSAVAEPASVASAPPSSSGSAPVGPELLHLDAGWTPQGQGYDAKRDEVLTTYYSDEHDVLLSVQDKGSGSESLQVQLGGLDPKHPEEGKPTHGGGVSTDGEFVYVSDTRGIYVYTREELERAAKTGTVAQASQVMEVPFPEGVKDPATGMDLVSAGSYMTVKDGYAYIGSYSKDGDGKAGAVWRYKLDEETGSLIEDSRQGPIRAPDRAQGMTVVDGALLFTTGDQKLVYQPFEASADSFTANIDNRVDISNGLIDPYAQGVNIIDGELWVTYESGSEKYRDKLNPKYEPREHIQRIPLEDLDLAAACVTPEQLEG</sequence>
<evidence type="ECO:0000256" key="1">
    <source>
        <dbReference type="SAM" id="MobiDB-lite"/>
    </source>
</evidence>
<dbReference type="EMBL" id="VIFM01000004">
    <property type="protein sequence ID" value="TQF17761.1"/>
    <property type="molecule type" value="Genomic_DNA"/>
</dbReference>
<comment type="caution">
    <text evidence="2">The sequence shown here is derived from an EMBL/GenBank/DDBJ whole genome shotgun (WGS) entry which is preliminary data.</text>
</comment>
<feature type="region of interest" description="Disordered" evidence="1">
    <location>
        <begin position="121"/>
        <end position="155"/>
    </location>
</feature>
<dbReference type="SUPFAM" id="SSF63829">
    <property type="entry name" value="Calcium-dependent phosphotriesterase"/>
    <property type="match status" value="1"/>
</dbReference>
<reference evidence="2 3" key="1">
    <citation type="submission" date="2019-06" db="EMBL/GenBank/DDBJ databases">
        <authorList>
            <person name="Livingstone P."/>
            <person name="Whitworth D."/>
        </authorList>
    </citation>
    <scope>NUCLEOTIDE SEQUENCE [LARGE SCALE GENOMIC DNA]</scope>
    <source>
        <strain evidence="2 3">AM401</strain>
    </source>
</reference>
<accession>A0A540X8X5</accession>
<gene>
    <name evidence="2" type="ORF">FJV41_01855</name>
</gene>
<feature type="region of interest" description="Disordered" evidence="1">
    <location>
        <begin position="1"/>
        <end position="39"/>
    </location>
</feature>
<protein>
    <submittedName>
        <fullName evidence="2">Uncharacterized protein</fullName>
    </submittedName>
</protein>
<feature type="region of interest" description="Disordered" evidence="1">
    <location>
        <begin position="61"/>
        <end position="96"/>
    </location>
</feature>
<feature type="compositionally biased region" description="Basic and acidic residues" evidence="1">
    <location>
        <begin position="136"/>
        <end position="145"/>
    </location>
</feature>
<keyword evidence="3" id="KW-1185">Reference proteome</keyword>
<name>A0A540X8X5_9BACT</name>
<dbReference type="OrthoDB" id="5380360at2"/>
<proteinExistence type="predicted"/>
<feature type="compositionally biased region" description="Low complexity" evidence="1">
    <location>
        <begin position="17"/>
        <end position="26"/>
    </location>
</feature>
<evidence type="ECO:0000313" key="2">
    <source>
        <dbReference type="EMBL" id="TQF17761.1"/>
    </source>
</evidence>
<organism evidence="2 3">
    <name type="scientific">Myxococcus llanfairpwllgwyngyllgogerychwyrndrobwllllantysiliogogogochensis</name>
    <dbReference type="NCBI Taxonomy" id="2590453"/>
    <lineage>
        <taxon>Bacteria</taxon>
        <taxon>Pseudomonadati</taxon>
        <taxon>Myxococcota</taxon>
        <taxon>Myxococcia</taxon>
        <taxon>Myxococcales</taxon>
        <taxon>Cystobacterineae</taxon>
        <taxon>Myxococcaceae</taxon>
        <taxon>Myxococcus</taxon>
    </lineage>
</organism>
<feature type="compositionally biased region" description="Polar residues" evidence="1">
    <location>
        <begin position="121"/>
        <end position="130"/>
    </location>
</feature>
<dbReference type="AlphaFoldDB" id="A0A540X8X5"/>
<dbReference type="Proteomes" id="UP000315369">
    <property type="component" value="Unassembled WGS sequence"/>
</dbReference>
<evidence type="ECO:0000313" key="3">
    <source>
        <dbReference type="Proteomes" id="UP000315369"/>
    </source>
</evidence>